<reference evidence="7" key="1">
    <citation type="journal article" date="2021" name="Sci. Rep.">
        <title>Diploid genomic architecture of Nitzschia inconspicua, an elite biomass production diatom.</title>
        <authorList>
            <person name="Oliver A."/>
            <person name="Podell S."/>
            <person name="Pinowska A."/>
            <person name="Traller J.C."/>
            <person name="Smith S.R."/>
            <person name="McClure R."/>
            <person name="Beliaev A."/>
            <person name="Bohutskyi P."/>
            <person name="Hill E.A."/>
            <person name="Rabines A."/>
            <person name="Zheng H."/>
            <person name="Allen L.Z."/>
            <person name="Kuo A."/>
            <person name="Grigoriev I.V."/>
            <person name="Allen A.E."/>
            <person name="Hazlebeck D."/>
            <person name="Allen E.E."/>
        </authorList>
    </citation>
    <scope>NUCLEOTIDE SEQUENCE</scope>
    <source>
        <strain evidence="7">Hildebrandi</strain>
    </source>
</reference>
<feature type="region of interest" description="Disordered" evidence="5">
    <location>
        <begin position="671"/>
        <end position="704"/>
    </location>
</feature>
<dbReference type="GO" id="GO:0003677">
    <property type="term" value="F:DNA binding"/>
    <property type="evidence" value="ECO:0007669"/>
    <property type="project" value="InterPro"/>
</dbReference>
<dbReference type="EMBL" id="JAGRRH010000117">
    <property type="protein sequence ID" value="KAG7336580.1"/>
    <property type="molecule type" value="Genomic_DNA"/>
</dbReference>
<keyword evidence="4" id="KW-0175">Coiled coil</keyword>
<dbReference type="GO" id="GO:0016887">
    <property type="term" value="F:ATP hydrolysis activity"/>
    <property type="evidence" value="ECO:0007669"/>
    <property type="project" value="InterPro"/>
</dbReference>
<dbReference type="InterPro" id="IPR017871">
    <property type="entry name" value="ABC_transporter-like_CS"/>
</dbReference>
<dbReference type="Pfam" id="PF00005">
    <property type="entry name" value="ABC_tran"/>
    <property type="match status" value="2"/>
</dbReference>
<feature type="compositionally biased region" description="Low complexity" evidence="5">
    <location>
        <begin position="237"/>
        <end position="254"/>
    </location>
</feature>
<organism evidence="7 8">
    <name type="scientific">Nitzschia inconspicua</name>
    <dbReference type="NCBI Taxonomy" id="303405"/>
    <lineage>
        <taxon>Eukaryota</taxon>
        <taxon>Sar</taxon>
        <taxon>Stramenopiles</taxon>
        <taxon>Ochrophyta</taxon>
        <taxon>Bacillariophyta</taxon>
        <taxon>Bacillariophyceae</taxon>
        <taxon>Bacillariophycidae</taxon>
        <taxon>Bacillariales</taxon>
        <taxon>Bacillariaceae</taxon>
        <taxon>Nitzschia</taxon>
    </lineage>
</organism>
<dbReference type="InterPro" id="IPR032524">
    <property type="entry name" value="ABC_tran_C"/>
</dbReference>
<comment type="caution">
    <text evidence="7">The sequence shown here is derived from an EMBL/GenBank/DDBJ whole genome shotgun (WGS) entry which is preliminary data.</text>
</comment>
<evidence type="ECO:0000256" key="4">
    <source>
        <dbReference type="SAM" id="Coils"/>
    </source>
</evidence>
<evidence type="ECO:0000313" key="8">
    <source>
        <dbReference type="Proteomes" id="UP000693970"/>
    </source>
</evidence>
<proteinExistence type="predicted"/>
<accession>A0A9K3P7E9</accession>
<evidence type="ECO:0000313" key="7">
    <source>
        <dbReference type="EMBL" id="KAG7336580.1"/>
    </source>
</evidence>
<dbReference type="AlphaFoldDB" id="A0A9K3P7E9"/>
<dbReference type="FunFam" id="3.40.50.300:FF:000011">
    <property type="entry name" value="Putative ABC transporter ATP-binding component"/>
    <property type="match status" value="1"/>
</dbReference>
<name>A0A9K3P7E9_9STRA</name>
<feature type="compositionally biased region" description="Polar residues" evidence="5">
    <location>
        <begin position="671"/>
        <end position="695"/>
    </location>
</feature>
<gene>
    <name evidence="7" type="ORF">IV203_025022</name>
</gene>
<dbReference type="InterPro" id="IPR032781">
    <property type="entry name" value="ABC_tran_Xtn"/>
</dbReference>
<keyword evidence="2" id="KW-0547">Nucleotide-binding</keyword>
<sequence>MPHFATFCTTFHSTPIIDFHYSFLLITEQKGSIDRTCSSFLFQSNNNHRHNQYWNIPSNGLSSRTFPKFGQNKCRCRNTLLALAGSTANTVTSTLTSTVTTTTTAYAANSIIDDGLSRGDARGAAIRLEGVSISRGNSQILKDIDWRIEPKAKWGLIGANGCGKSTLLKAIMEEISYDGKITVGTTQTVGYLQQTAVAGSTKSVFEEAASAMKGIQAARDELYLAEQAVASHDETDTTSSSSTFSSVSSNINNNNKKKNTLEQDLDRLDQAMRRYEQLGGYEQEKQVGEMLHGLGFTNLTQLCNELSGGWQMRVSFAKLLLSKPSLALLDEPSNHLDRSARSWLAQYLRQYTDGAMILVTHDKELLESCQHIAEITSAGTMQVYKNCTYSQYLALKEERAKQALSEYQKNAEKAAKLQTFVDKYDGLLDAPADDIMEQRYKPRLNLPPPPKAMGDVLLALSNDAMVGYKDENSSTILPLISKVHLGIQRGMKILIRGPNGAGKTTLLDTLRGTLPLLQGNRIENDALRLGVFTQDLAQELDTSRRAVDLVTEYARGGDDGDIYVSDQQARTVLGGLGLTGDKALRKVGELSGGEKARVALGMFALKPSNLYLLDEVSNHLDIECVEALSEALSEWGGEEGSLVVISHDKTFCEQVGFSHVLTIQDDGTLNLEQRNTNESDWDTSKSTFQRSQQDDGGSGEANPPARLIDEKLRKQAYNAPKRISKIESLIEEKESKIALLDDEMMSVGNDVGELIDLTKKKESLEAEVSKLMKEWEELEALLAELEESG</sequence>
<dbReference type="InterPro" id="IPR050611">
    <property type="entry name" value="ABCF"/>
</dbReference>
<evidence type="ECO:0000259" key="6">
    <source>
        <dbReference type="PROSITE" id="PS50893"/>
    </source>
</evidence>
<dbReference type="OrthoDB" id="40024at2759"/>
<dbReference type="CDD" id="cd03221">
    <property type="entry name" value="ABCF_EF-3"/>
    <property type="match status" value="1"/>
</dbReference>
<dbReference type="Pfam" id="PF16326">
    <property type="entry name" value="ABC_tran_CTD"/>
    <property type="match status" value="1"/>
</dbReference>
<protein>
    <submittedName>
        <fullName evidence="7">ABC transporter, ATP-binding protein</fullName>
    </submittedName>
</protein>
<feature type="domain" description="ABC transporter" evidence="6">
    <location>
        <begin position="460"/>
        <end position="691"/>
    </location>
</feature>
<feature type="region of interest" description="Disordered" evidence="5">
    <location>
        <begin position="234"/>
        <end position="262"/>
    </location>
</feature>
<keyword evidence="1" id="KW-0677">Repeat</keyword>
<dbReference type="Pfam" id="PF12848">
    <property type="entry name" value="ABC_tran_Xtn"/>
    <property type="match status" value="1"/>
</dbReference>
<reference evidence="7" key="2">
    <citation type="submission" date="2021-04" db="EMBL/GenBank/DDBJ databases">
        <authorList>
            <person name="Podell S."/>
        </authorList>
    </citation>
    <scope>NUCLEOTIDE SEQUENCE</scope>
    <source>
        <strain evidence="7">Hildebrandi</strain>
    </source>
</reference>
<dbReference type="InterPro" id="IPR003439">
    <property type="entry name" value="ABC_transporter-like_ATP-bd"/>
</dbReference>
<keyword evidence="8" id="KW-1185">Reference proteome</keyword>
<dbReference type="GO" id="GO:0005524">
    <property type="term" value="F:ATP binding"/>
    <property type="evidence" value="ECO:0007669"/>
    <property type="project" value="UniProtKB-KW"/>
</dbReference>
<evidence type="ECO:0000256" key="5">
    <source>
        <dbReference type="SAM" id="MobiDB-lite"/>
    </source>
</evidence>
<keyword evidence="3 7" id="KW-0067">ATP-binding</keyword>
<feature type="coiled-coil region" evidence="4">
    <location>
        <begin position="723"/>
        <end position="788"/>
    </location>
</feature>
<dbReference type="PROSITE" id="PS50893">
    <property type="entry name" value="ABC_TRANSPORTER_2"/>
    <property type="match status" value="2"/>
</dbReference>
<dbReference type="Proteomes" id="UP000693970">
    <property type="component" value="Unassembled WGS sequence"/>
</dbReference>
<feature type="domain" description="ABC transporter" evidence="6">
    <location>
        <begin position="126"/>
        <end position="405"/>
    </location>
</feature>
<evidence type="ECO:0000256" key="3">
    <source>
        <dbReference type="ARBA" id="ARBA00022840"/>
    </source>
</evidence>
<dbReference type="PANTHER" id="PTHR19211">
    <property type="entry name" value="ATP-BINDING TRANSPORT PROTEIN-RELATED"/>
    <property type="match status" value="1"/>
</dbReference>
<dbReference type="InterPro" id="IPR003593">
    <property type="entry name" value="AAA+_ATPase"/>
</dbReference>
<dbReference type="PANTHER" id="PTHR19211:SF133">
    <property type="entry name" value="ABC TRANSPORTER FAMILY PROTEIN"/>
    <property type="match status" value="1"/>
</dbReference>
<dbReference type="PROSITE" id="PS00211">
    <property type="entry name" value="ABC_TRANSPORTER_1"/>
    <property type="match status" value="2"/>
</dbReference>
<evidence type="ECO:0000256" key="1">
    <source>
        <dbReference type="ARBA" id="ARBA00022737"/>
    </source>
</evidence>
<evidence type="ECO:0000256" key="2">
    <source>
        <dbReference type="ARBA" id="ARBA00022741"/>
    </source>
</evidence>
<dbReference type="SMART" id="SM00382">
    <property type="entry name" value="AAA"/>
    <property type="match status" value="2"/>
</dbReference>